<dbReference type="AlphaFoldDB" id="A0A1X6P3B2"/>
<accession>A0A1X6P3B2</accession>
<dbReference type="EMBL" id="KV918906">
    <property type="protein sequence ID" value="OSX75354.1"/>
    <property type="molecule type" value="Genomic_DNA"/>
</dbReference>
<name>A0A1X6P3B2_PORUM</name>
<protein>
    <submittedName>
        <fullName evidence="1">Uncharacterized protein</fullName>
    </submittedName>
</protein>
<dbReference type="InterPro" id="IPR036397">
    <property type="entry name" value="RNaseH_sf"/>
</dbReference>
<organism evidence="1 2">
    <name type="scientific">Porphyra umbilicalis</name>
    <name type="common">Purple laver</name>
    <name type="synonym">Red alga</name>
    <dbReference type="NCBI Taxonomy" id="2786"/>
    <lineage>
        <taxon>Eukaryota</taxon>
        <taxon>Rhodophyta</taxon>
        <taxon>Bangiophyceae</taxon>
        <taxon>Bangiales</taxon>
        <taxon>Bangiaceae</taxon>
        <taxon>Porphyra</taxon>
    </lineage>
</organism>
<dbReference type="Proteomes" id="UP000218209">
    <property type="component" value="Unassembled WGS sequence"/>
</dbReference>
<proteinExistence type="predicted"/>
<evidence type="ECO:0000313" key="2">
    <source>
        <dbReference type="Proteomes" id="UP000218209"/>
    </source>
</evidence>
<keyword evidence="2" id="KW-1185">Reference proteome</keyword>
<dbReference type="Gene3D" id="3.30.420.10">
    <property type="entry name" value="Ribonuclease H-like superfamily/Ribonuclease H"/>
    <property type="match status" value="1"/>
</dbReference>
<evidence type="ECO:0000313" key="1">
    <source>
        <dbReference type="EMBL" id="OSX75354.1"/>
    </source>
</evidence>
<reference evidence="1 2" key="1">
    <citation type="submission" date="2017-03" db="EMBL/GenBank/DDBJ databases">
        <title>WGS assembly of Porphyra umbilicalis.</title>
        <authorList>
            <person name="Brawley S.H."/>
            <person name="Blouin N.A."/>
            <person name="Ficko-Blean E."/>
            <person name="Wheeler G.L."/>
            <person name="Lohr M."/>
            <person name="Goodson H.V."/>
            <person name="Jenkins J.W."/>
            <person name="Blaby-Haas C.E."/>
            <person name="Helliwell K.E."/>
            <person name="Chan C."/>
            <person name="Marriage T."/>
            <person name="Bhattacharya D."/>
            <person name="Klein A.S."/>
            <person name="Badis Y."/>
            <person name="Brodie J."/>
            <person name="Cao Y."/>
            <person name="Collen J."/>
            <person name="Dittami S.M."/>
            <person name="Gachon C.M."/>
            <person name="Green B.R."/>
            <person name="Karpowicz S."/>
            <person name="Kim J.W."/>
            <person name="Kudahl U."/>
            <person name="Lin S."/>
            <person name="Michel G."/>
            <person name="Mittag M."/>
            <person name="Olson B.J."/>
            <person name="Pangilinan J."/>
            <person name="Peng Y."/>
            <person name="Qiu H."/>
            <person name="Shu S."/>
            <person name="Singer J.T."/>
            <person name="Smith A.G."/>
            <person name="Sprecher B.N."/>
            <person name="Wagner V."/>
            <person name="Wang W."/>
            <person name="Wang Z.-Y."/>
            <person name="Yan J."/>
            <person name="Yarish C."/>
            <person name="Zoeuner-Riek S."/>
            <person name="Zhuang Y."/>
            <person name="Zou Y."/>
            <person name="Lindquist E.A."/>
            <person name="Grimwood J."/>
            <person name="Barry K."/>
            <person name="Rokhsar D.S."/>
            <person name="Schmutz J."/>
            <person name="Stiller J.W."/>
            <person name="Grossman A.R."/>
            <person name="Prochnik S.E."/>
        </authorList>
    </citation>
    <scope>NUCLEOTIDE SEQUENCE [LARGE SCALE GENOMIC DNA]</scope>
    <source>
        <strain evidence="1">4086291</strain>
    </source>
</reference>
<gene>
    <name evidence="1" type="ORF">BU14_0239s0009</name>
</gene>
<dbReference type="OrthoDB" id="3242359at2759"/>
<sequence length="78" mass="8286">MTSKNNSNGTIAKAIDVKKSTVAYVAQFVRGGAGAAKLWEALCEEWDAIPASFFTSLIQSMPRRVQAVVASKGSGTKH</sequence>
<dbReference type="GO" id="GO:0003676">
    <property type="term" value="F:nucleic acid binding"/>
    <property type="evidence" value="ECO:0007669"/>
    <property type="project" value="InterPro"/>
</dbReference>